<dbReference type="InterPro" id="IPR010920">
    <property type="entry name" value="LSM_dom_sf"/>
</dbReference>
<dbReference type="Gene3D" id="2.30.30.60">
    <property type="match status" value="1"/>
</dbReference>
<dbReference type="Pfam" id="PF12607">
    <property type="entry name" value="DUF3772"/>
    <property type="match status" value="1"/>
</dbReference>
<dbReference type="Gene3D" id="3.30.70.100">
    <property type="match status" value="1"/>
</dbReference>
<dbReference type="Proteomes" id="UP001597135">
    <property type="component" value="Unassembled WGS sequence"/>
</dbReference>
<keyword evidence="9" id="KW-0732">Signal</keyword>
<dbReference type="InterPro" id="IPR049278">
    <property type="entry name" value="MS_channel_C"/>
</dbReference>
<keyword evidence="4 8" id="KW-0812">Transmembrane</keyword>
<comment type="caution">
    <text evidence="13">The sequence shown here is derived from an EMBL/GenBank/DDBJ whole genome shotgun (WGS) entry which is preliminary data.</text>
</comment>
<feature type="domain" description="Mechanosensitive ion channel MscS C-terminal" evidence="12">
    <location>
        <begin position="671"/>
        <end position="752"/>
    </location>
</feature>
<gene>
    <name evidence="13" type="ORF">ACFQ4E_05605</name>
</gene>
<keyword evidence="14" id="KW-1185">Reference proteome</keyword>
<evidence type="ECO:0000313" key="14">
    <source>
        <dbReference type="Proteomes" id="UP001597135"/>
    </source>
</evidence>
<evidence type="ECO:0000256" key="9">
    <source>
        <dbReference type="SAM" id="SignalP"/>
    </source>
</evidence>
<organism evidence="13 14">
    <name type="scientific">Litorisediminicola beolgyonensis</name>
    <dbReference type="NCBI Taxonomy" id="1173614"/>
    <lineage>
        <taxon>Bacteria</taxon>
        <taxon>Pseudomonadati</taxon>
        <taxon>Pseudomonadota</taxon>
        <taxon>Alphaproteobacteria</taxon>
        <taxon>Rhodobacterales</taxon>
        <taxon>Paracoccaceae</taxon>
        <taxon>Litorisediminicola</taxon>
    </lineage>
</organism>
<dbReference type="SUPFAM" id="SSF82861">
    <property type="entry name" value="Mechanosensitive channel protein MscS (YggB), transmembrane region"/>
    <property type="match status" value="1"/>
</dbReference>
<feature type="transmembrane region" description="Helical" evidence="8">
    <location>
        <begin position="198"/>
        <end position="216"/>
    </location>
</feature>
<sequence>MRPALRICLAALAALWISLGTAWAQPDATAVDYATWETTAAEAEEALGAARPDEDVLEGLRSRIAGFRDRFIALQEEQSSRISTIQAQLEALGPAPEEVEAEDVARRRSELTTQLAEARAPVQTAEEAFTRADGLIREIDQSIRARQTRELLRREAAPLNPVIWTEAAAALALTLESLWNEIDDAWIENAGTQAFYDTLPSVIVTLAAGLILLLRGRAWAEAAVRWLRRATRRGSGVWRFLLSLGLIVLPLTGILLIVVAARLTGFVTERVDALLLNLPIWLGTFVFVRWLALQTFSDDDREATLPIAPQRRFEARAYFNILSILMVLRDARMTLSGFGDWSAEINGVLALPVLIGASLVLFRLGQIFSNAEAVYENEEAEANYGTQFEMRVLRIVGTLLMIIASVAPLLAVAGYAALSQFMIAPTIASLLLAGLVLVLQRLVSDIYELVTGRTTEESQTLIPVLAGFILLLAAAPVAALIWGARTSDITELWTRFVTGFSIGETRISPLDFLTFALVFAIGYALTRLFQGGLRTTVLPKTRIDVGGQNAIVSGLGYVGVIIAALVAFTATGLDLSTLTVVAGALSIGIGFGLQTIVQNFVSGIILLIERPISQGDWIDVNGNSGFVKDISVRSTRIETFDRFDVIVPNADFITGTVTNYTHGNTVGRLIVPVSVSYGTDTRQVERILTSIARAHPLVLMNPEPFIYFKGFGDNALNFEIRVMLSDVLEILVVHTEMNHQIAERFSEEGIEIPFPQRDIWLRNAETLTGQTVTPHRAFAGKDQGTQEMPPEPPRHEKTSMGDPDGE</sequence>
<comment type="similarity">
    <text evidence="2">Belongs to the MscS (TC 1.A.23) family.</text>
</comment>
<evidence type="ECO:0000313" key="13">
    <source>
        <dbReference type="EMBL" id="MFD1341891.1"/>
    </source>
</evidence>
<dbReference type="Pfam" id="PF00924">
    <property type="entry name" value="MS_channel_2nd"/>
    <property type="match status" value="1"/>
</dbReference>
<dbReference type="InterPro" id="IPR022249">
    <property type="entry name" value="DUF3772"/>
</dbReference>
<evidence type="ECO:0000256" key="5">
    <source>
        <dbReference type="ARBA" id="ARBA00022989"/>
    </source>
</evidence>
<feature type="domain" description="DUF3772" evidence="11">
    <location>
        <begin position="124"/>
        <end position="184"/>
    </location>
</feature>
<feature type="signal peptide" evidence="9">
    <location>
        <begin position="1"/>
        <end position="24"/>
    </location>
</feature>
<dbReference type="PANTHER" id="PTHR30347">
    <property type="entry name" value="POTASSIUM CHANNEL RELATED"/>
    <property type="match status" value="1"/>
</dbReference>
<dbReference type="EMBL" id="JBHTMU010000007">
    <property type="protein sequence ID" value="MFD1341891.1"/>
    <property type="molecule type" value="Genomic_DNA"/>
</dbReference>
<feature type="transmembrane region" description="Helical" evidence="8">
    <location>
        <begin position="237"/>
        <end position="261"/>
    </location>
</feature>
<reference evidence="14" key="1">
    <citation type="journal article" date="2019" name="Int. J. Syst. Evol. Microbiol.">
        <title>The Global Catalogue of Microorganisms (GCM) 10K type strain sequencing project: providing services to taxonomists for standard genome sequencing and annotation.</title>
        <authorList>
            <consortium name="The Broad Institute Genomics Platform"/>
            <consortium name="The Broad Institute Genome Sequencing Center for Infectious Disease"/>
            <person name="Wu L."/>
            <person name="Ma J."/>
        </authorList>
    </citation>
    <scope>NUCLEOTIDE SEQUENCE [LARGE SCALE GENOMIC DNA]</scope>
    <source>
        <strain evidence="14">CCUG 62953</strain>
    </source>
</reference>
<dbReference type="InterPro" id="IPR006686">
    <property type="entry name" value="MscS_channel_CS"/>
</dbReference>
<dbReference type="Pfam" id="PF21082">
    <property type="entry name" value="MS_channel_3rd"/>
    <property type="match status" value="1"/>
</dbReference>
<keyword evidence="6 8" id="KW-0472">Membrane</keyword>
<evidence type="ECO:0000256" key="7">
    <source>
        <dbReference type="SAM" id="MobiDB-lite"/>
    </source>
</evidence>
<accession>A0ABW3ZF98</accession>
<protein>
    <submittedName>
        <fullName evidence="13">DUF3772 domain-containing protein</fullName>
    </submittedName>
</protein>
<feature type="transmembrane region" description="Helical" evidence="8">
    <location>
        <begin position="421"/>
        <end position="439"/>
    </location>
</feature>
<evidence type="ECO:0000259" key="10">
    <source>
        <dbReference type="Pfam" id="PF00924"/>
    </source>
</evidence>
<evidence type="ECO:0000256" key="6">
    <source>
        <dbReference type="ARBA" id="ARBA00023136"/>
    </source>
</evidence>
<feature type="chain" id="PRO_5045221942" evidence="9">
    <location>
        <begin position="25"/>
        <end position="806"/>
    </location>
</feature>
<dbReference type="PROSITE" id="PS01246">
    <property type="entry name" value="UPF0003"/>
    <property type="match status" value="1"/>
</dbReference>
<dbReference type="InterPro" id="IPR023408">
    <property type="entry name" value="MscS_beta-dom_sf"/>
</dbReference>
<dbReference type="SUPFAM" id="SSF82689">
    <property type="entry name" value="Mechanosensitive channel protein MscS (YggB), C-terminal domain"/>
    <property type="match status" value="1"/>
</dbReference>
<dbReference type="InterPro" id="IPR011014">
    <property type="entry name" value="MscS_channel_TM-2"/>
</dbReference>
<evidence type="ECO:0000256" key="4">
    <source>
        <dbReference type="ARBA" id="ARBA00022692"/>
    </source>
</evidence>
<feature type="transmembrane region" description="Helical" evidence="8">
    <location>
        <begin position="550"/>
        <end position="570"/>
    </location>
</feature>
<evidence type="ECO:0000256" key="2">
    <source>
        <dbReference type="ARBA" id="ARBA00008017"/>
    </source>
</evidence>
<feature type="domain" description="Mechanosensitive ion channel MscS" evidence="10">
    <location>
        <begin position="595"/>
        <end position="662"/>
    </location>
</feature>
<keyword evidence="3" id="KW-1003">Cell membrane</keyword>
<evidence type="ECO:0000256" key="8">
    <source>
        <dbReference type="SAM" id="Phobius"/>
    </source>
</evidence>
<feature type="region of interest" description="Disordered" evidence="7">
    <location>
        <begin position="775"/>
        <end position="806"/>
    </location>
</feature>
<evidence type="ECO:0000259" key="12">
    <source>
        <dbReference type="Pfam" id="PF21082"/>
    </source>
</evidence>
<evidence type="ECO:0000256" key="3">
    <source>
        <dbReference type="ARBA" id="ARBA00022475"/>
    </source>
</evidence>
<feature type="transmembrane region" description="Helical" evidence="8">
    <location>
        <begin position="582"/>
        <end position="608"/>
    </location>
</feature>
<dbReference type="SUPFAM" id="SSF50182">
    <property type="entry name" value="Sm-like ribonucleoproteins"/>
    <property type="match status" value="1"/>
</dbReference>
<dbReference type="InterPro" id="IPR052702">
    <property type="entry name" value="MscS-like_channel"/>
</dbReference>
<feature type="transmembrane region" description="Helical" evidence="8">
    <location>
        <begin position="512"/>
        <end position="529"/>
    </location>
</feature>
<comment type="subcellular location">
    <subcellularLocation>
        <location evidence="1">Cell membrane</location>
        <topology evidence="1">Multi-pass membrane protein</topology>
    </subcellularLocation>
</comment>
<dbReference type="PANTHER" id="PTHR30347:SF1">
    <property type="entry name" value="MECHANOSENSITIVE CHANNEL MSCK"/>
    <property type="match status" value="1"/>
</dbReference>
<name>A0ABW3ZF98_9RHOB</name>
<proteinExistence type="inferred from homology"/>
<dbReference type="InterPro" id="IPR006685">
    <property type="entry name" value="MscS_channel_2nd"/>
</dbReference>
<feature type="transmembrane region" description="Helical" evidence="8">
    <location>
        <begin position="392"/>
        <end position="415"/>
    </location>
</feature>
<evidence type="ECO:0000259" key="11">
    <source>
        <dbReference type="Pfam" id="PF12607"/>
    </source>
</evidence>
<evidence type="ECO:0000256" key="1">
    <source>
        <dbReference type="ARBA" id="ARBA00004651"/>
    </source>
</evidence>
<feature type="transmembrane region" description="Helical" evidence="8">
    <location>
        <begin position="273"/>
        <end position="292"/>
    </location>
</feature>
<keyword evidence="5 8" id="KW-1133">Transmembrane helix</keyword>
<dbReference type="Gene3D" id="1.10.287.1260">
    <property type="match status" value="1"/>
</dbReference>
<feature type="transmembrane region" description="Helical" evidence="8">
    <location>
        <begin position="460"/>
        <end position="484"/>
    </location>
</feature>
<dbReference type="RefSeq" id="WP_386801957.1">
    <property type="nucleotide sequence ID" value="NZ_JBHTMU010000007.1"/>
</dbReference>
<dbReference type="InterPro" id="IPR011066">
    <property type="entry name" value="MscS_channel_C_sf"/>
</dbReference>